<dbReference type="InterPro" id="IPR058464">
    <property type="entry name" value="DUF8151"/>
</dbReference>
<evidence type="ECO:0000256" key="1">
    <source>
        <dbReference type="SAM" id="Phobius"/>
    </source>
</evidence>
<proteinExistence type="predicted"/>
<keyword evidence="1" id="KW-0472">Membrane</keyword>
<organism evidence="3 4">
    <name type="scientific">Haloarchaeobius litoreus</name>
    <dbReference type="NCBI Taxonomy" id="755306"/>
    <lineage>
        <taxon>Archaea</taxon>
        <taxon>Methanobacteriati</taxon>
        <taxon>Methanobacteriota</taxon>
        <taxon>Stenosarchaea group</taxon>
        <taxon>Halobacteria</taxon>
        <taxon>Halobacteriales</taxon>
        <taxon>Halorubellaceae</taxon>
        <taxon>Haloarchaeobius</taxon>
    </lineage>
</organism>
<keyword evidence="1" id="KW-1133">Transmembrane helix</keyword>
<keyword evidence="4" id="KW-1185">Reference proteome</keyword>
<evidence type="ECO:0000313" key="4">
    <source>
        <dbReference type="Proteomes" id="UP001597034"/>
    </source>
</evidence>
<feature type="transmembrane region" description="Helical" evidence="1">
    <location>
        <begin position="12"/>
        <end position="30"/>
    </location>
</feature>
<gene>
    <name evidence="3" type="ORF">ACFSBL_13580</name>
</gene>
<sequence>MSWTLLELLPELLPIAGYSVVASLLAVLGLGAELESWHTFLAEGLSVMTVWYAFMGAAILYGAIYLVGYEQVLLRVRRVVAE</sequence>
<dbReference type="EMBL" id="JBHUDO010000003">
    <property type="protein sequence ID" value="MFD1646716.1"/>
    <property type="molecule type" value="Genomic_DNA"/>
</dbReference>
<dbReference type="Proteomes" id="UP001597034">
    <property type="component" value="Unassembled WGS sequence"/>
</dbReference>
<dbReference type="RefSeq" id="WP_256401203.1">
    <property type="nucleotide sequence ID" value="NZ_JANHJR010000003.1"/>
</dbReference>
<evidence type="ECO:0000259" key="2">
    <source>
        <dbReference type="Pfam" id="PF26478"/>
    </source>
</evidence>
<keyword evidence="1" id="KW-0812">Transmembrane</keyword>
<reference evidence="3 4" key="1">
    <citation type="journal article" date="2019" name="Int. J. Syst. Evol. Microbiol.">
        <title>The Global Catalogue of Microorganisms (GCM) 10K type strain sequencing project: providing services to taxonomists for standard genome sequencing and annotation.</title>
        <authorList>
            <consortium name="The Broad Institute Genomics Platform"/>
            <consortium name="The Broad Institute Genome Sequencing Center for Infectious Disease"/>
            <person name="Wu L."/>
            <person name="Ma J."/>
        </authorList>
    </citation>
    <scope>NUCLEOTIDE SEQUENCE [LARGE SCALE GENOMIC DNA]</scope>
    <source>
        <strain evidence="3 4">CGMCC 1.10390</strain>
    </source>
</reference>
<feature type="domain" description="DUF8151" evidence="2">
    <location>
        <begin position="1"/>
        <end position="80"/>
    </location>
</feature>
<comment type="caution">
    <text evidence="3">The sequence shown here is derived from an EMBL/GenBank/DDBJ whole genome shotgun (WGS) entry which is preliminary data.</text>
</comment>
<accession>A0ABD6DK48</accession>
<evidence type="ECO:0000313" key="3">
    <source>
        <dbReference type="EMBL" id="MFD1646716.1"/>
    </source>
</evidence>
<dbReference type="Pfam" id="PF26478">
    <property type="entry name" value="DUF8151"/>
    <property type="match status" value="1"/>
</dbReference>
<name>A0ABD6DK48_9EURY</name>
<protein>
    <recommendedName>
        <fullName evidence="2">DUF8151 domain-containing protein</fullName>
    </recommendedName>
</protein>
<dbReference type="AlphaFoldDB" id="A0ABD6DK48"/>
<feature type="transmembrane region" description="Helical" evidence="1">
    <location>
        <begin position="50"/>
        <end position="68"/>
    </location>
</feature>